<dbReference type="RefSeq" id="WP_181584584.1">
    <property type="nucleotide sequence ID" value="NZ_CP059399.1"/>
</dbReference>
<reference evidence="3 4" key="1">
    <citation type="submission" date="2020-07" db="EMBL/GenBank/DDBJ databases">
        <authorList>
            <person name="Zhuang K."/>
            <person name="Ran Y."/>
        </authorList>
    </citation>
    <scope>NUCLEOTIDE SEQUENCE [LARGE SCALE GENOMIC DNA]</scope>
    <source>
        <strain evidence="3 4">WCH-YHL-001</strain>
    </source>
</reference>
<name>A0A7D6ZMS1_9NOCA</name>
<evidence type="ECO:0000313" key="4">
    <source>
        <dbReference type="Proteomes" id="UP000515512"/>
    </source>
</evidence>
<dbReference type="EMBL" id="CP059399">
    <property type="protein sequence ID" value="QLY33420.1"/>
    <property type="molecule type" value="Genomic_DNA"/>
</dbReference>
<dbReference type="InterPro" id="IPR051599">
    <property type="entry name" value="Cell_Envelope_Assoc"/>
</dbReference>
<dbReference type="CDD" id="cd06259">
    <property type="entry name" value="YdcF-like"/>
    <property type="match status" value="1"/>
</dbReference>
<dbReference type="AlphaFoldDB" id="A0A7D6ZMS1"/>
<accession>A0A7D6ZMS1</accession>
<dbReference type="Proteomes" id="UP000515512">
    <property type="component" value="Chromosome"/>
</dbReference>
<sequence>MKLRAAAQSARIRLARWLPPRRMGKLLVTAVITGILVCLSSILWIRYTADDFQYSAESAPNADVAIVFGAEIYDNGRPSPFLAARLDLGRELLEAGKVKAILVTGDNGRESHDEPTVMRNYLTGKGVPAAKIALDYAGFSTYESCARAYEIFGVRSAIAVTQDFSLPRTVALCRAVGIDAVGVGDDTQGHNNVYWKCWFRDQLAATKAVYSIVTKPEPTFLGEQETSVRDAMAATP</sequence>
<organism evidence="3 4">
    <name type="scientific">Nocardia huaxiensis</name>
    <dbReference type="NCBI Taxonomy" id="2755382"/>
    <lineage>
        <taxon>Bacteria</taxon>
        <taxon>Bacillati</taxon>
        <taxon>Actinomycetota</taxon>
        <taxon>Actinomycetes</taxon>
        <taxon>Mycobacteriales</taxon>
        <taxon>Nocardiaceae</taxon>
        <taxon>Nocardia</taxon>
    </lineage>
</organism>
<evidence type="ECO:0000313" key="3">
    <source>
        <dbReference type="EMBL" id="QLY33420.1"/>
    </source>
</evidence>
<evidence type="ECO:0000259" key="2">
    <source>
        <dbReference type="Pfam" id="PF02698"/>
    </source>
</evidence>
<dbReference type="KEGG" id="nhu:H0264_15345"/>
<keyword evidence="1" id="KW-0812">Transmembrane</keyword>
<gene>
    <name evidence="3" type="ORF">H0264_15345</name>
</gene>
<keyword evidence="1" id="KW-0472">Membrane</keyword>
<protein>
    <submittedName>
        <fullName evidence="3">YdcF family protein</fullName>
    </submittedName>
</protein>
<dbReference type="PANTHER" id="PTHR30336:SF6">
    <property type="entry name" value="INTEGRAL MEMBRANE PROTEIN"/>
    <property type="match status" value="1"/>
</dbReference>
<keyword evidence="4" id="KW-1185">Reference proteome</keyword>
<proteinExistence type="predicted"/>
<dbReference type="Pfam" id="PF02698">
    <property type="entry name" value="DUF218"/>
    <property type="match status" value="1"/>
</dbReference>
<feature type="domain" description="DUF218" evidence="2">
    <location>
        <begin position="63"/>
        <end position="180"/>
    </location>
</feature>
<dbReference type="InterPro" id="IPR003848">
    <property type="entry name" value="DUF218"/>
</dbReference>
<keyword evidence="1" id="KW-1133">Transmembrane helix</keyword>
<dbReference type="PANTHER" id="PTHR30336">
    <property type="entry name" value="INNER MEMBRANE PROTEIN, PROBABLE PERMEASE"/>
    <property type="match status" value="1"/>
</dbReference>
<dbReference type="GO" id="GO:0005886">
    <property type="term" value="C:plasma membrane"/>
    <property type="evidence" value="ECO:0007669"/>
    <property type="project" value="TreeGrafter"/>
</dbReference>
<evidence type="ECO:0000256" key="1">
    <source>
        <dbReference type="SAM" id="Phobius"/>
    </source>
</evidence>
<feature type="transmembrane region" description="Helical" evidence="1">
    <location>
        <begin position="26"/>
        <end position="45"/>
    </location>
</feature>